<dbReference type="OrthoDB" id="10649484at2759"/>
<keyword evidence="2" id="KW-1185">Reference proteome</keyword>
<sequence>MASGSQTQADGDKCFTELTACWDSAEEFSRLMEVEQRDSQKGANGLIKPSPSLVEYRRSRYQRAASAYKLAVLNLKKYKKDNSLSEAIIYRKSADHKRRDPGLGELLDRVGLLEGDLARMGALYVGVDAQERWGEEGAKEVMKQKILRPTDCEVNDHPNSVVSLNFISQSSHLIQCDITSQANLNWAAP</sequence>
<dbReference type="AlphaFoldDB" id="A0A3N4LE61"/>
<reference evidence="1 2" key="1">
    <citation type="journal article" date="2018" name="Nat. Ecol. Evol.">
        <title>Pezizomycetes genomes reveal the molecular basis of ectomycorrhizal truffle lifestyle.</title>
        <authorList>
            <person name="Murat C."/>
            <person name="Payen T."/>
            <person name="Noel B."/>
            <person name="Kuo A."/>
            <person name="Morin E."/>
            <person name="Chen J."/>
            <person name="Kohler A."/>
            <person name="Krizsan K."/>
            <person name="Balestrini R."/>
            <person name="Da Silva C."/>
            <person name="Montanini B."/>
            <person name="Hainaut M."/>
            <person name="Levati E."/>
            <person name="Barry K.W."/>
            <person name="Belfiori B."/>
            <person name="Cichocki N."/>
            <person name="Clum A."/>
            <person name="Dockter R.B."/>
            <person name="Fauchery L."/>
            <person name="Guy J."/>
            <person name="Iotti M."/>
            <person name="Le Tacon F."/>
            <person name="Lindquist E.A."/>
            <person name="Lipzen A."/>
            <person name="Malagnac F."/>
            <person name="Mello A."/>
            <person name="Molinier V."/>
            <person name="Miyauchi S."/>
            <person name="Poulain J."/>
            <person name="Riccioni C."/>
            <person name="Rubini A."/>
            <person name="Sitrit Y."/>
            <person name="Splivallo R."/>
            <person name="Traeger S."/>
            <person name="Wang M."/>
            <person name="Zifcakova L."/>
            <person name="Wipf D."/>
            <person name="Zambonelli A."/>
            <person name="Paolocci F."/>
            <person name="Nowrousian M."/>
            <person name="Ottonello S."/>
            <person name="Baldrian P."/>
            <person name="Spatafora J.W."/>
            <person name="Henrissat B."/>
            <person name="Nagy L.G."/>
            <person name="Aury J.M."/>
            <person name="Wincker P."/>
            <person name="Grigoriev I.V."/>
            <person name="Bonfante P."/>
            <person name="Martin F.M."/>
        </authorList>
    </citation>
    <scope>NUCLEOTIDE SEQUENCE [LARGE SCALE GENOMIC DNA]</scope>
    <source>
        <strain evidence="1 2">CCBAS932</strain>
    </source>
</reference>
<dbReference type="InParanoid" id="A0A3N4LE61"/>
<proteinExistence type="predicted"/>
<organism evidence="1 2">
    <name type="scientific">Morchella conica CCBAS932</name>
    <dbReference type="NCBI Taxonomy" id="1392247"/>
    <lineage>
        <taxon>Eukaryota</taxon>
        <taxon>Fungi</taxon>
        <taxon>Dikarya</taxon>
        <taxon>Ascomycota</taxon>
        <taxon>Pezizomycotina</taxon>
        <taxon>Pezizomycetes</taxon>
        <taxon>Pezizales</taxon>
        <taxon>Morchellaceae</taxon>
        <taxon>Morchella</taxon>
    </lineage>
</organism>
<dbReference type="EMBL" id="ML119110">
    <property type="protein sequence ID" value="RPB16225.1"/>
    <property type="molecule type" value="Genomic_DNA"/>
</dbReference>
<accession>A0A3N4LE61</accession>
<evidence type="ECO:0000313" key="2">
    <source>
        <dbReference type="Proteomes" id="UP000277580"/>
    </source>
</evidence>
<protein>
    <submittedName>
        <fullName evidence="1">Uncharacterized protein</fullName>
    </submittedName>
</protein>
<evidence type="ECO:0000313" key="1">
    <source>
        <dbReference type="EMBL" id="RPB16225.1"/>
    </source>
</evidence>
<dbReference type="Proteomes" id="UP000277580">
    <property type="component" value="Unassembled WGS sequence"/>
</dbReference>
<gene>
    <name evidence="1" type="ORF">P167DRAFT_542473</name>
</gene>
<name>A0A3N4LE61_9PEZI</name>